<reference evidence="1" key="1">
    <citation type="journal article" date="2017" name="Science">
        <title>Giant viruses with an expanded complement of translation system components.</title>
        <authorList>
            <person name="Schulz F."/>
            <person name="Yutin N."/>
            <person name="Ivanova N.N."/>
            <person name="Ortega D.R."/>
            <person name="Lee T.K."/>
            <person name="Vierheilig J."/>
            <person name="Daims H."/>
            <person name="Horn M."/>
            <person name="Wagner M."/>
            <person name="Jensen G.J."/>
            <person name="Kyrpides N.C."/>
            <person name="Koonin E.V."/>
            <person name="Woyke T."/>
        </authorList>
    </citation>
    <scope>NUCLEOTIDE SEQUENCE</scope>
    <source>
        <strain evidence="1">KNV1</strain>
    </source>
</reference>
<gene>
    <name evidence="1" type="ORF">Klosneuvirus_4_3</name>
</gene>
<name>A0A1V0SKP2_9VIRU</name>
<dbReference type="EMBL" id="KY684111">
    <property type="protein sequence ID" value="ARF12188.1"/>
    <property type="molecule type" value="Genomic_DNA"/>
</dbReference>
<organism evidence="1">
    <name type="scientific">Klosneuvirus KNV1</name>
    <dbReference type="NCBI Taxonomy" id="1977640"/>
    <lineage>
        <taxon>Viruses</taxon>
        <taxon>Varidnaviria</taxon>
        <taxon>Bamfordvirae</taxon>
        <taxon>Nucleocytoviricota</taxon>
        <taxon>Megaviricetes</taxon>
        <taxon>Imitervirales</taxon>
        <taxon>Mimiviridae</taxon>
        <taxon>Klosneuvirinae</taxon>
        <taxon>Klosneuvirus</taxon>
    </lineage>
</organism>
<evidence type="ECO:0000313" key="1">
    <source>
        <dbReference type="EMBL" id="ARF12188.1"/>
    </source>
</evidence>
<proteinExistence type="predicted"/>
<protein>
    <submittedName>
        <fullName evidence="1">Uncharacterized protein</fullName>
    </submittedName>
</protein>
<sequence length="437" mass="51997">MDKKFKRVLKETVLNDKESVKEYLNISFRKRLPQKDFKLYINICKIYDKYPDTIQELLNNIPTLGYYKDYFFIYSFARNDQLKDYIVTLIINQINSDLTNLKSKKQISTLGKWLPRESSKLNNNGFQDHFCQLFYPEVAKDTARRRYRKLKTMLNKQLGTLESKLSTKDFEIDYNKVSPMALKMKKKALTENEMTKEKFEEHQMNTLKKMSLPKFCRELFETNYTLEQLQEAWTHNRYTMEIPCINRFVGQSVCVIDLSKDTFASNTQYFALGIALLVDQFSLMKNKVIIGKNKITLEGNVVEKANQLMTYCGPCILDAEKYYEMVKQDNEDLKNIFLVSTKDIVNYESLNDKKITLTHYIPDQESYNIRYYNGSKIREFRKYIYHNQRDDVELLEKKKMNEIVIESNELNDRLSPMIVILSVASLWLMAKYFEYFY</sequence>
<accession>A0A1V0SKP2</accession>